<feature type="transmembrane region" description="Helical" evidence="2">
    <location>
        <begin position="33"/>
        <end position="50"/>
    </location>
</feature>
<evidence type="ECO:0000313" key="4">
    <source>
        <dbReference type="Proteomes" id="UP001500368"/>
    </source>
</evidence>
<evidence type="ECO:0000313" key="3">
    <source>
        <dbReference type="EMBL" id="GAA4917989.1"/>
    </source>
</evidence>
<dbReference type="Proteomes" id="UP001500368">
    <property type="component" value="Unassembled WGS sequence"/>
</dbReference>
<evidence type="ECO:0008006" key="5">
    <source>
        <dbReference type="Google" id="ProtNLM"/>
    </source>
</evidence>
<feature type="transmembrane region" description="Helical" evidence="2">
    <location>
        <begin position="84"/>
        <end position="110"/>
    </location>
</feature>
<evidence type="ECO:0000256" key="2">
    <source>
        <dbReference type="SAM" id="Phobius"/>
    </source>
</evidence>
<reference evidence="4" key="1">
    <citation type="journal article" date="2019" name="Int. J. Syst. Evol. Microbiol.">
        <title>The Global Catalogue of Microorganisms (GCM) 10K type strain sequencing project: providing services to taxonomists for standard genome sequencing and annotation.</title>
        <authorList>
            <consortium name="The Broad Institute Genomics Platform"/>
            <consortium name="The Broad Institute Genome Sequencing Center for Infectious Disease"/>
            <person name="Wu L."/>
            <person name="Ma J."/>
        </authorList>
    </citation>
    <scope>NUCLEOTIDE SEQUENCE [LARGE SCALE GENOMIC DNA]</scope>
    <source>
        <strain evidence="4">JCM 19129</strain>
    </source>
</reference>
<dbReference type="EMBL" id="BAABLW010000007">
    <property type="protein sequence ID" value="GAA4917989.1"/>
    <property type="molecule type" value="Genomic_DNA"/>
</dbReference>
<comment type="caution">
    <text evidence="3">The sequence shown here is derived from an EMBL/GenBank/DDBJ whole genome shotgun (WGS) entry which is preliminary data.</text>
</comment>
<keyword evidence="4" id="KW-1185">Reference proteome</keyword>
<feature type="region of interest" description="Disordered" evidence="1">
    <location>
        <begin position="1"/>
        <end position="24"/>
    </location>
</feature>
<protein>
    <recommendedName>
        <fullName evidence="5">Transmembrane protein</fullName>
    </recommendedName>
</protein>
<name>A0ABP9FVX6_9MICC</name>
<keyword evidence="2" id="KW-1133">Transmembrane helix</keyword>
<feature type="transmembrane region" description="Helical" evidence="2">
    <location>
        <begin position="56"/>
        <end position="77"/>
    </location>
</feature>
<keyword evidence="2" id="KW-0472">Membrane</keyword>
<keyword evidence="2" id="KW-0812">Transmembrane</keyword>
<evidence type="ECO:0000256" key="1">
    <source>
        <dbReference type="SAM" id="MobiDB-lite"/>
    </source>
</evidence>
<proteinExistence type="predicted"/>
<dbReference type="RefSeq" id="WP_345477145.1">
    <property type="nucleotide sequence ID" value="NZ_BAABLW010000007.1"/>
</dbReference>
<gene>
    <name evidence="3" type="ORF">GCM10025790_11780</name>
</gene>
<accession>A0ABP9FVX6</accession>
<organism evidence="3 4">
    <name type="scientific">Nesterenkonia rhizosphaerae</name>
    <dbReference type="NCBI Taxonomy" id="1348272"/>
    <lineage>
        <taxon>Bacteria</taxon>
        <taxon>Bacillati</taxon>
        <taxon>Actinomycetota</taxon>
        <taxon>Actinomycetes</taxon>
        <taxon>Micrococcales</taxon>
        <taxon>Micrococcaceae</taxon>
        <taxon>Nesterenkonia</taxon>
    </lineage>
</organism>
<sequence length="148" mass="15893">MSAPSPEPTTPQLKPGKPDPAEQPEGLRRHARLMGWLVLAIIVAYGAFQLPLPWKLLSLAAGVAGVAGGIALIVRCVKDKTPALFWISAVLVIICCGMFALLGAMQAMFWDASVTFDQCRVTAVTERGMARCFSEYQENMLSSVPGSN</sequence>